<protein>
    <recommendedName>
        <fullName evidence="3">Zeta toxin domain-containing protein</fullName>
    </recommendedName>
</protein>
<dbReference type="Pfam" id="PF06414">
    <property type="entry name" value="Zeta_toxin"/>
    <property type="match status" value="1"/>
</dbReference>
<dbReference type="Gene3D" id="3.40.50.300">
    <property type="entry name" value="P-loop containing nucleotide triphosphate hydrolases"/>
    <property type="match status" value="1"/>
</dbReference>
<organism evidence="4 5">
    <name type="scientific">Apatococcus lobatus</name>
    <dbReference type="NCBI Taxonomy" id="904363"/>
    <lineage>
        <taxon>Eukaryota</taxon>
        <taxon>Viridiplantae</taxon>
        <taxon>Chlorophyta</taxon>
        <taxon>core chlorophytes</taxon>
        <taxon>Trebouxiophyceae</taxon>
        <taxon>Chlorellales</taxon>
        <taxon>Chlorellaceae</taxon>
        <taxon>Apatococcus</taxon>
    </lineage>
</organism>
<name>A0AAW1QZC7_9CHLO</name>
<keyword evidence="5" id="KW-1185">Reference proteome</keyword>
<evidence type="ECO:0000259" key="3">
    <source>
        <dbReference type="Pfam" id="PF06414"/>
    </source>
</evidence>
<dbReference type="InterPro" id="IPR010488">
    <property type="entry name" value="Zeta_toxin_domain"/>
</dbReference>
<evidence type="ECO:0000256" key="1">
    <source>
        <dbReference type="ARBA" id="ARBA00022741"/>
    </source>
</evidence>
<dbReference type="SUPFAM" id="SSF52540">
    <property type="entry name" value="P-loop containing nucleoside triphosphate hydrolases"/>
    <property type="match status" value="1"/>
</dbReference>
<evidence type="ECO:0000256" key="2">
    <source>
        <dbReference type="ARBA" id="ARBA00022840"/>
    </source>
</evidence>
<gene>
    <name evidence="4" type="ORF">WJX74_001921</name>
</gene>
<reference evidence="4 5" key="1">
    <citation type="journal article" date="2024" name="Nat. Commun.">
        <title>Phylogenomics reveals the evolutionary origins of lichenization in chlorophyte algae.</title>
        <authorList>
            <person name="Puginier C."/>
            <person name="Libourel C."/>
            <person name="Otte J."/>
            <person name="Skaloud P."/>
            <person name="Haon M."/>
            <person name="Grisel S."/>
            <person name="Petersen M."/>
            <person name="Berrin J.G."/>
            <person name="Delaux P.M."/>
            <person name="Dal Grande F."/>
            <person name="Keller J."/>
        </authorList>
    </citation>
    <scope>NUCLEOTIDE SEQUENCE [LARGE SCALE GENOMIC DNA]</scope>
    <source>
        <strain evidence="4 5">SAG 2145</strain>
    </source>
</reference>
<comment type="caution">
    <text evidence="4">The sequence shown here is derived from an EMBL/GenBank/DDBJ whole genome shotgun (WGS) entry which is preliminary data.</text>
</comment>
<evidence type="ECO:0000313" key="5">
    <source>
        <dbReference type="Proteomes" id="UP001438707"/>
    </source>
</evidence>
<dbReference type="GO" id="GO:0016301">
    <property type="term" value="F:kinase activity"/>
    <property type="evidence" value="ECO:0007669"/>
    <property type="project" value="InterPro"/>
</dbReference>
<accession>A0AAW1QZC7</accession>
<proteinExistence type="predicted"/>
<dbReference type="GO" id="GO:0005524">
    <property type="term" value="F:ATP binding"/>
    <property type="evidence" value="ECO:0007669"/>
    <property type="project" value="UniProtKB-KW"/>
</dbReference>
<dbReference type="Proteomes" id="UP001438707">
    <property type="component" value="Unassembled WGS sequence"/>
</dbReference>
<evidence type="ECO:0000313" key="4">
    <source>
        <dbReference type="EMBL" id="KAK9826965.1"/>
    </source>
</evidence>
<dbReference type="InterPro" id="IPR027417">
    <property type="entry name" value="P-loop_NTPase"/>
</dbReference>
<feature type="domain" description="Zeta toxin" evidence="3">
    <location>
        <begin position="24"/>
        <end position="187"/>
    </location>
</feature>
<keyword evidence="1" id="KW-0547">Nucleotide-binding</keyword>
<dbReference type="EMBL" id="JALJOS010000019">
    <property type="protein sequence ID" value="KAK9826965.1"/>
    <property type="molecule type" value="Genomic_DNA"/>
</dbReference>
<sequence length="213" mass="23996">MPGRPEIERRARALVSQTFRGKSSDPGRTPTCILTMGVQGAGKSTAIRRRAPASYVRIDPDEVLNNLLRHGALPDGGEVFGLSDEWTERLVRHAIRHRYDFVLDSAMPSMRIARQLKAQGYNVEVLLVTARRPIAREREVQRDMRRGWGRPGVRVEGQIRTRDRIAREGPALASKYADTVTVCDNSGAVMQCSKKCSKSPRQFLRKHKALFSM</sequence>
<keyword evidence="2" id="KW-0067">ATP-binding</keyword>
<dbReference type="AlphaFoldDB" id="A0AAW1QZC7"/>